<evidence type="ECO:0000313" key="4">
    <source>
        <dbReference type="EMBL" id="MST74625.1"/>
    </source>
</evidence>
<reference evidence="4 5" key="1">
    <citation type="submission" date="2019-08" db="EMBL/GenBank/DDBJ databases">
        <title>In-depth cultivation of the pig gut microbiome towards novel bacterial diversity and tailored functional studies.</title>
        <authorList>
            <person name="Wylensek D."/>
            <person name="Hitch T.C.A."/>
            <person name="Clavel T."/>
        </authorList>
    </citation>
    <scope>NUCLEOTIDE SEQUENCE [LARGE SCALE GENOMIC DNA]</scope>
    <source>
        <strain evidence="4 5">MUC/MUC-530-WT-4D</strain>
    </source>
</reference>
<name>A0A6L5YQN5_9FIRM</name>
<evidence type="ECO:0000259" key="3">
    <source>
        <dbReference type="SMART" id="SM00642"/>
    </source>
</evidence>
<feature type="compositionally biased region" description="Basic and acidic residues" evidence="1">
    <location>
        <begin position="1062"/>
        <end position="1077"/>
    </location>
</feature>
<dbReference type="InterPro" id="IPR006047">
    <property type="entry name" value="GH13_cat_dom"/>
</dbReference>
<comment type="caution">
    <text evidence="4">The sequence shown here is derived from an EMBL/GenBank/DDBJ whole genome shotgun (WGS) entry which is preliminary data.</text>
</comment>
<accession>A0A6L5YQN5</accession>
<dbReference type="Pfam" id="PF00128">
    <property type="entry name" value="Alpha-amylase"/>
    <property type="match status" value="2"/>
</dbReference>
<proteinExistence type="predicted"/>
<keyword evidence="5" id="KW-1185">Reference proteome</keyword>
<dbReference type="PANTHER" id="PTHR10357:SF209">
    <property type="entry name" value="PERIPLASMIC ALPHA-AMYLASE"/>
    <property type="match status" value="1"/>
</dbReference>
<dbReference type="SUPFAM" id="SSF51445">
    <property type="entry name" value="(Trans)glycosidases"/>
    <property type="match status" value="1"/>
</dbReference>
<dbReference type="Gene3D" id="3.20.20.80">
    <property type="entry name" value="Glycosidases"/>
    <property type="match status" value="1"/>
</dbReference>
<dbReference type="SMART" id="SM00642">
    <property type="entry name" value="Aamy"/>
    <property type="match status" value="1"/>
</dbReference>
<feature type="transmembrane region" description="Helical" evidence="2">
    <location>
        <begin position="1293"/>
        <end position="1310"/>
    </location>
</feature>
<dbReference type="Gene3D" id="2.60.40.1110">
    <property type="match status" value="2"/>
</dbReference>
<protein>
    <submittedName>
        <fullName evidence="4">Alpha-amylase</fullName>
    </submittedName>
</protein>
<dbReference type="GO" id="GO:0030246">
    <property type="term" value="F:carbohydrate binding"/>
    <property type="evidence" value="ECO:0007669"/>
    <property type="project" value="InterPro"/>
</dbReference>
<evidence type="ECO:0000313" key="5">
    <source>
        <dbReference type="Proteomes" id="UP000474024"/>
    </source>
</evidence>
<dbReference type="EMBL" id="VUNI01000007">
    <property type="protein sequence ID" value="MST74625.1"/>
    <property type="molecule type" value="Genomic_DNA"/>
</dbReference>
<dbReference type="Proteomes" id="UP000474024">
    <property type="component" value="Unassembled WGS sequence"/>
</dbReference>
<sequence>MEKDGDVFRVTTGVQNPGIYEYKFKCDADWITDPLNGEIINNNNSKLVVPGLAGQSETVKAGEKTALPQTLKLYAADGSVSDESVTYQLKDSSLEEKVTLEDGNILVPAGSGLTQVELTATAGSETAIVTVQVVEKMYTYNIYFYDSNEAHMSTDAADIWMWENKGGNLPVGKFTELVTMEDGNQWLKATVTTSATDIGFIPRSAGEWKWQTANFNYNNKDKQDEVSLYVVNGDETVYTELPEIKEARKRYVVVEYDRPADDYDGWNIYSWNSGFGSETEIYSKEINGKHTMIIPVKDSKADFTLGFCMRRTEEDNAWAEKDGGNHEVVVPADQNVIKVKFEQGKGITETLPMNKGYEMKGSDSEISFFYRDDMLLTENKESSLNGKVKVVVNGTAHEMTYDEKNERYTYQMTGCETGEYTYYYIVDGERKTDLYNANKKTVDGEEVSYFTFKKFSDLSIHAALNEKKMNYNDNNVLSVSFAGNDAKSFTAEEIDSITADLSALGLGTMQIHPELMKLTISATSDTSVGDKNIPVTMTDIYGNVYQTTVSVTVTARDKDSFDWDEAVIYMTCTDRFFDGNTENDKAYHTTDVYDPDGSLSYHGGDFAGLEQKLDYLDSLGVNTIWITPIVDNSDTTTKKDNETIPSTGYHGYWASDFTSLNPHLGTEEEFSELIDAVHAHGMKLMVDVVLNHAGYDTEDTFNNVLIDQDGNAVPMIRDSSNSITGDDVYASLAGLPDFVTENSEVRDQLVEWQTDWVKKYDIDYYRVDTVKHVDSVTWAAFKNALTEADADFKMIGEYSGAGYASTAGELGTGSMDSLLDFDFNDEAQKFVTGNLSEVESFLEKRNSSINNTATLGAFLSSHDEDSLVDKLINDNGMTEEEALKVFKVAASLQLTSKGQAVIYYGEEIGQHGLDNYPYQTNRYDFDWTEEAKQEKDDNSMLNHYKKLLSIREANSLLLARGTRTDIQTSDEEGYSIFERSYQGDTLTIGLNISEGAKEVTFHTDYAAGTILKDLYGGSSYTVGKDQNVTVTIPSAENGGTVILSKVTSESTDPTPAVPAGGKDTKSEGTKEETKEEIPTVASETKTETETVETPDTVSGTVSATDWDAVVSAIKGAADGETITVVMDEKGILSSRAIEALKGTSKKLILDMGNGIKWIIDGKNIEKVPTSDIHMKVKLGSDAISDAVIKASDLGENVEKILTFSLEHDGEFGFMPTLSLEIGKEYAGKYANLFYYNPKTKKLEGKTSVKIAEDGTVEFTFRHASDYLISVTENAVMSENKMVPDTGDTQNGEAYLLLIALGAVAIVAAGYQKKKAGMR</sequence>
<evidence type="ECO:0000256" key="2">
    <source>
        <dbReference type="SAM" id="Phobius"/>
    </source>
</evidence>
<keyword evidence="2" id="KW-1133">Transmembrane helix</keyword>
<dbReference type="InterPro" id="IPR013783">
    <property type="entry name" value="Ig-like_fold"/>
</dbReference>
<dbReference type="InterPro" id="IPR013784">
    <property type="entry name" value="Carb-bd-like_fold"/>
</dbReference>
<dbReference type="PANTHER" id="PTHR10357">
    <property type="entry name" value="ALPHA-AMYLASE FAMILY MEMBER"/>
    <property type="match status" value="1"/>
</dbReference>
<dbReference type="SUPFAM" id="SSF51011">
    <property type="entry name" value="Glycosyl hydrolase domain"/>
    <property type="match status" value="1"/>
</dbReference>
<feature type="domain" description="Glycosyl hydrolase family 13 catalytic" evidence="3">
    <location>
        <begin position="570"/>
        <end position="951"/>
    </location>
</feature>
<keyword evidence="2" id="KW-0472">Membrane</keyword>
<organism evidence="4 5">
    <name type="scientific">Roseburia porci</name>
    <dbReference type="NCBI Taxonomy" id="2605790"/>
    <lineage>
        <taxon>Bacteria</taxon>
        <taxon>Bacillati</taxon>
        <taxon>Bacillota</taxon>
        <taxon>Clostridia</taxon>
        <taxon>Lachnospirales</taxon>
        <taxon>Lachnospiraceae</taxon>
        <taxon>Roseburia</taxon>
    </lineage>
</organism>
<dbReference type="InterPro" id="IPR017853">
    <property type="entry name" value="GH"/>
</dbReference>
<feature type="region of interest" description="Disordered" evidence="1">
    <location>
        <begin position="1047"/>
        <end position="1099"/>
    </location>
</feature>
<dbReference type="Gene3D" id="2.60.40.10">
    <property type="entry name" value="Immunoglobulins"/>
    <property type="match status" value="1"/>
</dbReference>
<gene>
    <name evidence="4" type="ORF">FYJ75_06165</name>
</gene>
<dbReference type="Gene3D" id="2.60.40.1180">
    <property type="entry name" value="Golgi alpha-mannosidase II"/>
    <property type="match status" value="1"/>
</dbReference>
<evidence type="ECO:0000256" key="1">
    <source>
        <dbReference type="SAM" id="MobiDB-lite"/>
    </source>
</evidence>
<dbReference type="SUPFAM" id="SSF49452">
    <property type="entry name" value="Starch-binding domain-like"/>
    <property type="match status" value="1"/>
</dbReference>
<keyword evidence="2" id="KW-0812">Transmembrane</keyword>
<dbReference type="InterPro" id="IPR013780">
    <property type="entry name" value="Glyco_hydro_b"/>
</dbReference>
<dbReference type="GO" id="GO:0005975">
    <property type="term" value="P:carbohydrate metabolic process"/>
    <property type="evidence" value="ECO:0007669"/>
    <property type="project" value="InterPro"/>
</dbReference>